<dbReference type="Pfam" id="PF07738">
    <property type="entry name" value="Sad1_UNC"/>
    <property type="match status" value="1"/>
</dbReference>
<evidence type="ECO:0000313" key="8">
    <source>
        <dbReference type="EMBL" id="CAJ0583964.1"/>
    </source>
</evidence>
<dbReference type="GO" id="GO:0034993">
    <property type="term" value="C:meiotic nuclear membrane microtubule tethering complex"/>
    <property type="evidence" value="ECO:0007669"/>
    <property type="project" value="TreeGrafter"/>
</dbReference>
<gene>
    <name evidence="8" type="ORF">MSPICULIGERA_LOCUS22032</name>
</gene>
<dbReference type="GO" id="GO:0043495">
    <property type="term" value="F:protein-membrane adaptor activity"/>
    <property type="evidence" value="ECO:0007669"/>
    <property type="project" value="TreeGrafter"/>
</dbReference>
<dbReference type="Proteomes" id="UP001177023">
    <property type="component" value="Unassembled WGS sequence"/>
</dbReference>
<evidence type="ECO:0000256" key="3">
    <source>
        <dbReference type="ARBA" id="ARBA00022989"/>
    </source>
</evidence>
<keyword evidence="3 6" id="KW-1133">Transmembrane helix</keyword>
<reference evidence="8" key="1">
    <citation type="submission" date="2023-06" db="EMBL/GenBank/DDBJ databases">
        <authorList>
            <person name="Delattre M."/>
        </authorList>
    </citation>
    <scope>NUCLEOTIDE SEQUENCE</scope>
    <source>
        <strain evidence="8">AF72</strain>
    </source>
</reference>
<feature type="compositionally biased region" description="Polar residues" evidence="5">
    <location>
        <begin position="277"/>
        <end position="292"/>
    </location>
</feature>
<feature type="non-terminal residue" evidence="8">
    <location>
        <position position="1"/>
    </location>
</feature>
<dbReference type="Gene3D" id="2.60.120.260">
    <property type="entry name" value="Galactose-binding domain-like"/>
    <property type="match status" value="1"/>
</dbReference>
<feature type="region of interest" description="Disordered" evidence="5">
    <location>
        <begin position="676"/>
        <end position="699"/>
    </location>
</feature>
<evidence type="ECO:0000256" key="1">
    <source>
        <dbReference type="ARBA" id="ARBA00004370"/>
    </source>
</evidence>
<accession>A0AA36DA71</accession>
<feature type="domain" description="SUN" evidence="7">
    <location>
        <begin position="820"/>
        <end position="984"/>
    </location>
</feature>
<dbReference type="PROSITE" id="PS51469">
    <property type="entry name" value="SUN"/>
    <property type="match status" value="1"/>
</dbReference>
<feature type="region of interest" description="Disordered" evidence="5">
    <location>
        <begin position="1"/>
        <end position="28"/>
    </location>
</feature>
<organism evidence="8 9">
    <name type="scientific">Mesorhabditis spiculigera</name>
    <dbReference type="NCBI Taxonomy" id="96644"/>
    <lineage>
        <taxon>Eukaryota</taxon>
        <taxon>Metazoa</taxon>
        <taxon>Ecdysozoa</taxon>
        <taxon>Nematoda</taxon>
        <taxon>Chromadorea</taxon>
        <taxon>Rhabditida</taxon>
        <taxon>Rhabditina</taxon>
        <taxon>Rhabditomorpha</taxon>
        <taxon>Rhabditoidea</taxon>
        <taxon>Rhabditidae</taxon>
        <taxon>Mesorhabditinae</taxon>
        <taxon>Mesorhabditis</taxon>
    </lineage>
</organism>
<dbReference type="InterPro" id="IPR045119">
    <property type="entry name" value="SUN1-5"/>
</dbReference>
<keyword evidence="2 6" id="KW-0812">Transmembrane</keyword>
<keyword evidence="9" id="KW-1185">Reference proteome</keyword>
<dbReference type="PANTHER" id="PTHR12911">
    <property type="entry name" value="SAD1/UNC-84-LIKE PROTEIN-RELATED"/>
    <property type="match status" value="1"/>
</dbReference>
<feature type="compositionally biased region" description="Basic and acidic residues" evidence="5">
    <location>
        <begin position="676"/>
        <end position="693"/>
    </location>
</feature>
<evidence type="ECO:0000256" key="2">
    <source>
        <dbReference type="ARBA" id="ARBA00022692"/>
    </source>
</evidence>
<evidence type="ECO:0000256" key="4">
    <source>
        <dbReference type="ARBA" id="ARBA00023136"/>
    </source>
</evidence>
<proteinExistence type="predicted"/>
<feature type="compositionally biased region" description="Basic and acidic residues" evidence="5">
    <location>
        <begin position="252"/>
        <end position="261"/>
    </location>
</feature>
<evidence type="ECO:0000256" key="5">
    <source>
        <dbReference type="SAM" id="MobiDB-lite"/>
    </source>
</evidence>
<feature type="region of interest" description="Disordered" evidence="5">
    <location>
        <begin position="247"/>
        <end position="320"/>
    </location>
</feature>
<comment type="caution">
    <text evidence="8">The sequence shown here is derived from an EMBL/GenBank/DDBJ whole genome shotgun (WGS) entry which is preliminary data.</text>
</comment>
<evidence type="ECO:0000259" key="7">
    <source>
        <dbReference type="PROSITE" id="PS51469"/>
    </source>
</evidence>
<dbReference type="EMBL" id="CATQJA010002665">
    <property type="protein sequence ID" value="CAJ0583964.1"/>
    <property type="molecule type" value="Genomic_DNA"/>
</dbReference>
<name>A0AA36DA71_9BILA</name>
<evidence type="ECO:0000313" key="9">
    <source>
        <dbReference type="Proteomes" id="UP001177023"/>
    </source>
</evidence>
<dbReference type="PANTHER" id="PTHR12911:SF8">
    <property type="entry name" value="KLAROID PROTEIN-RELATED"/>
    <property type="match status" value="1"/>
</dbReference>
<evidence type="ECO:0000256" key="6">
    <source>
        <dbReference type="SAM" id="Phobius"/>
    </source>
</evidence>
<protein>
    <recommendedName>
        <fullName evidence="7">SUN domain-containing protein</fullName>
    </recommendedName>
</protein>
<comment type="subcellular location">
    <subcellularLocation>
        <location evidence="1">Membrane</location>
    </subcellularLocation>
</comment>
<keyword evidence="4 6" id="KW-0472">Membrane</keyword>
<sequence length="997" mass="111846">MDAPNGAPSSSGRTRRYRLEHSPLRTPTSPRLTVEEIDELLERSVDTGFSYVDSVIYRPSRYQDSTYQIPNLTGFGAATGVQKINRGVYQQSSFGTTKTTFAGLLDVLVRLLGSIPGFLLYGIIWLLKPVSFLINVLVWTTHYHLWLAQGRQRLRVDQEFLSRLSAWGRYVRTASVVYEESSYMDTLGYIVRTAWRHYPPARFLWNISQKIDSFFARFTYLPPPFEKFYIPVSSQYFDSFNVKKGFSTPPRAQHESRREENSESLTTTPLRRGRPSKASSVTKRVTVDTSAPASRPAKTITSYSSDHDQDGRAQSNGKSSMKSMATLNTADPFLRNTASTVLLATKNAALNFLYISIGLGWWIYDTARKGTGFLVEAVRSRFADRASNNHLDINSRSYNLRTRKTTESVREHSGKKRLAAGVCGYCWWLLPLLFLLLVLLASRNDDVREGYRRGDLSRMTGGFLNEVISIPKNTGDLLLTTSSTGYNKLSSGVKTAGSYIRAGGSNVVDGLKNLSTDFTGTIGAAGNSSYNAVHRAVAWLGRKIFAFPAAIYHFISDGTSKAYNSSTTMFSSLYDSVGGFPAAVFNGIKHGFGLVYSGLKHCFGYIHNFYNWIVNVFHGGWTGFYDLFYSFFRVFIDIVLGVKRGMIAFTHYTFDTITDAASSIWAFLHSPSTHKSEKSEISEKAETHSHKTTEQTQQSGIDAKYLDSMITKTIEAKIAAAKEKGLSKEDMAKLIQVEMGQHAEKYRSEVDKKVSVQVEKLVEERVEALLATIVSEHLSKLTVKAEDVDRSKIELLVKNAMRKFYLDNTGLADYALESAGGSVVTTRCSETYSKASRLERIYSIPLWYSNYGPRTVIQRNSPILNPGECWPLKGSVGFLTIQLARPLRITSVSYEHVAADLTPEGRILSAPKEITFFAYKEVNDVQTRVKLGDFVYDINKDPLQFFEITVDPGFPVLYLELQVDSNYGEEFTCLYRLRVHGIPILDKPQSEVTPDEL</sequence>
<feature type="transmembrane region" description="Helical" evidence="6">
    <location>
        <begin position="418"/>
        <end position="441"/>
    </location>
</feature>
<dbReference type="InterPro" id="IPR012919">
    <property type="entry name" value="SUN_dom"/>
</dbReference>
<dbReference type="AlphaFoldDB" id="A0AA36DA71"/>